<proteinExistence type="predicted"/>
<dbReference type="EMBL" id="NHYD01003431">
    <property type="protein sequence ID" value="PPQ77961.1"/>
    <property type="molecule type" value="Genomic_DNA"/>
</dbReference>
<comment type="caution">
    <text evidence="1">The sequence shown here is derived from an EMBL/GenBank/DDBJ whole genome shotgun (WGS) entry which is preliminary data.</text>
</comment>
<dbReference type="AlphaFoldDB" id="A0A409WHK7"/>
<dbReference type="SUPFAM" id="SSF52047">
    <property type="entry name" value="RNI-like"/>
    <property type="match status" value="1"/>
</dbReference>
<dbReference type="InParanoid" id="A0A409WHK7"/>
<keyword evidence="2" id="KW-1185">Reference proteome</keyword>
<evidence type="ECO:0000313" key="1">
    <source>
        <dbReference type="EMBL" id="PPQ77961.1"/>
    </source>
</evidence>
<gene>
    <name evidence="1" type="ORF">CVT25_015436</name>
</gene>
<protein>
    <recommendedName>
        <fullName evidence="3">F-box domain-containing protein</fullName>
    </recommendedName>
</protein>
<evidence type="ECO:0000313" key="2">
    <source>
        <dbReference type="Proteomes" id="UP000283269"/>
    </source>
</evidence>
<sequence>MSVLYPVSTQWQSAYGASTTDSCLYYDQNGNLNVELTMHDDLILPDYRKLAREIQKNPNTLINISLWHWPLIEWSPNLHHHFSLLYSVFNRWNTARFDIPILNYIIKKFDWVDADHPKAYYFTSLTIRNIGKAGDLAPSLNRLLISLLCNRNTNVHRIDICDSGYTMPPPKALAKIPFTWLTSIRFFDTRCSAAQAHEILQSALGITEFYATAITGPNPAPEVFVAACPNLRVLNIQLDELDFDKDKFGHVFALLDRIAAPDLAELTLGYESDWNSTNFAEFYVAVQPRIERLHLHKMRLNDVQLMNALGLNPDITDLVLDGQEDVWRGAPPPLLFTERSCPYYMSNPNGEYLIPNLERLVARDNCIQQSGCFGQLIKDRFKNDNLEEIVILGDVSGAGLCGEDRKMLQYLASKGLRLRFQDTLPETVM</sequence>
<organism evidence="1 2">
    <name type="scientific">Psilocybe cyanescens</name>
    <dbReference type="NCBI Taxonomy" id="93625"/>
    <lineage>
        <taxon>Eukaryota</taxon>
        <taxon>Fungi</taxon>
        <taxon>Dikarya</taxon>
        <taxon>Basidiomycota</taxon>
        <taxon>Agaricomycotina</taxon>
        <taxon>Agaricomycetes</taxon>
        <taxon>Agaricomycetidae</taxon>
        <taxon>Agaricales</taxon>
        <taxon>Agaricineae</taxon>
        <taxon>Strophariaceae</taxon>
        <taxon>Psilocybe</taxon>
    </lineage>
</organism>
<dbReference type="OrthoDB" id="2942707at2759"/>
<dbReference type="Proteomes" id="UP000283269">
    <property type="component" value="Unassembled WGS sequence"/>
</dbReference>
<reference evidence="1 2" key="1">
    <citation type="journal article" date="2018" name="Evol. Lett.">
        <title>Horizontal gene cluster transfer increased hallucinogenic mushroom diversity.</title>
        <authorList>
            <person name="Reynolds H.T."/>
            <person name="Vijayakumar V."/>
            <person name="Gluck-Thaler E."/>
            <person name="Korotkin H.B."/>
            <person name="Matheny P.B."/>
            <person name="Slot J.C."/>
        </authorList>
    </citation>
    <scope>NUCLEOTIDE SEQUENCE [LARGE SCALE GENOMIC DNA]</scope>
    <source>
        <strain evidence="1 2">2631</strain>
    </source>
</reference>
<name>A0A409WHK7_PSICY</name>
<evidence type="ECO:0008006" key="3">
    <source>
        <dbReference type="Google" id="ProtNLM"/>
    </source>
</evidence>
<accession>A0A409WHK7</accession>